<evidence type="ECO:0000313" key="3">
    <source>
        <dbReference type="Proteomes" id="UP000499080"/>
    </source>
</evidence>
<dbReference type="InterPro" id="IPR012337">
    <property type="entry name" value="RNaseH-like_sf"/>
</dbReference>
<dbReference type="Proteomes" id="UP000499080">
    <property type="component" value="Unassembled WGS sequence"/>
</dbReference>
<organism evidence="2 3">
    <name type="scientific">Araneus ventricosus</name>
    <name type="common">Orbweaver spider</name>
    <name type="synonym">Epeira ventricosa</name>
    <dbReference type="NCBI Taxonomy" id="182803"/>
    <lineage>
        <taxon>Eukaryota</taxon>
        <taxon>Metazoa</taxon>
        <taxon>Ecdysozoa</taxon>
        <taxon>Arthropoda</taxon>
        <taxon>Chelicerata</taxon>
        <taxon>Arachnida</taxon>
        <taxon>Araneae</taxon>
        <taxon>Araneomorphae</taxon>
        <taxon>Entelegynae</taxon>
        <taxon>Araneoidea</taxon>
        <taxon>Araneidae</taxon>
        <taxon>Araneus</taxon>
    </lineage>
</organism>
<sequence>MDALQSIVEFNSLKPIASPLDSLPRVFFYTSSSIFPLLTHTNKSSQHPEYLRQAALEVINNIPIEATLIYTDGTKNEIGHTGSGVFVKRGRGEASLKRRNADYCSVFRFEMIAIDTALDFVLEHHLFGEIWILSDSRSVVEYLDNWRDVSDRRGMDIFNKFKTLCNSCVLHLQWMP</sequence>
<protein>
    <recommendedName>
        <fullName evidence="1">RNase H type-1 domain-containing protein</fullName>
    </recommendedName>
</protein>
<dbReference type="InterPro" id="IPR002156">
    <property type="entry name" value="RNaseH_domain"/>
</dbReference>
<evidence type="ECO:0000313" key="2">
    <source>
        <dbReference type="EMBL" id="GBO03633.1"/>
    </source>
</evidence>
<dbReference type="SUPFAM" id="SSF53098">
    <property type="entry name" value="Ribonuclease H-like"/>
    <property type="match status" value="1"/>
</dbReference>
<dbReference type="Gene3D" id="3.30.420.10">
    <property type="entry name" value="Ribonuclease H-like superfamily/Ribonuclease H"/>
    <property type="match status" value="1"/>
</dbReference>
<reference evidence="2 3" key="1">
    <citation type="journal article" date="2019" name="Sci. Rep.">
        <title>Orb-weaving spider Araneus ventricosus genome elucidates the spidroin gene catalogue.</title>
        <authorList>
            <person name="Kono N."/>
            <person name="Nakamura H."/>
            <person name="Ohtoshi R."/>
            <person name="Moran D.A.P."/>
            <person name="Shinohara A."/>
            <person name="Yoshida Y."/>
            <person name="Fujiwara M."/>
            <person name="Mori M."/>
            <person name="Tomita M."/>
            <person name="Arakawa K."/>
        </authorList>
    </citation>
    <scope>NUCLEOTIDE SEQUENCE [LARGE SCALE GENOMIC DNA]</scope>
</reference>
<accession>A0A4Y2TSM1</accession>
<comment type="caution">
    <text evidence="2">The sequence shown here is derived from an EMBL/GenBank/DDBJ whole genome shotgun (WGS) entry which is preliminary data.</text>
</comment>
<dbReference type="EMBL" id="BGPR01030858">
    <property type="protein sequence ID" value="GBO03633.1"/>
    <property type="molecule type" value="Genomic_DNA"/>
</dbReference>
<evidence type="ECO:0000259" key="1">
    <source>
        <dbReference type="Pfam" id="PF00075"/>
    </source>
</evidence>
<dbReference type="GO" id="GO:0004523">
    <property type="term" value="F:RNA-DNA hybrid ribonuclease activity"/>
    <property type="evidence" value="ECO:0007669"/>
    <property type="project" value="InterPro"/>
</dbReference>
<dbReference type="Pfam" id="PF00075">
    <property type="entry name" value="RNase_H"/>
    <property type="match status" value="1"/>
</dbReference>
<proteinExistence type="predicted"/>
<dbReference type="AlphaFoldDB" id="A0A4Y2TSM1"/>
<dbReference type="OrthoDB" id="6433900at2759"/>
<dbReference type="GO" id="GO:0003676">
    <property type="term" value="F:nucleic acid binding"/>
    <property type="evidence" value="ECO:0007669"/>
    <property type="project" value="InterPro"/>
</dbReference>
<feature type="domain" description="RNase H type-1" evidence="1">
    <location>
        <begin position="66"/>
        <end position="166"/>
    </location>
</feature>
<name>A0A4Y2TSM1_ARAVE</name>
<gene>
    <name evidence="2" type="ORF">AVEN_263582_1</name>
</gene>
<dbReference type="InterPro" id="IPR036397">
    <property type="entry name" value="RNaseH_sf"/>
</dbReference>
<keyword evidence="3" id="KW-1185">Reference proteome</keyword>